<dbReference type="PANTHER" id="PTHR42831">
    <property type="entry name" value="FE-S PROTEIN MATURATION AUXILIARY FACTOR YITW"/>
    <property type="match status" value="1"/>
</dbReference>
<protein>
    <recommendedName>
        <fullName evidence="2">MIP18 family-like domain-containing protein</fullName>
    </recommendedName>
</protein>
<dbReference type="Pfam" id="PF01883">
    <property type="entry name" value="FeS_assembly_P"/>
    <property type="match status" value="1"/>
</dbReference>
<dbReference type="AlphaFoldDB" id="A0A381XW64"/>
<sequence length="208" mass="22134">MDIRKHYDSFVNKFMAGDHPVDEDGKHQHPGGSATHSQADLITGPRDQHAAPETGSSPPVQAAVGENTGFTPADTVSEQNAPAALAEDSEGSETDPADSGPKVSGGGDPELRGLVIAAIKEVYDPEIPLNIYDLGLIYRVEIDSDNGAMIDMTLTSPHCPVAESLPGEVESAARAVERITDVQLELVWDPPWDMDRMGEAGRLELGLL</sequence>
<gene>
    <name evidence="3" type="ORF">METZ01_LOCUS121883</name>
</gene>
<dbReference type="InterPro" id="IPR002744">
    <property type="entry name" value="MIP18-like"/>
</dbReference>
<feature type="domain" description="MIP18 family-like" evidence="2">
    <location>
        <begin position="115"/>
        <end position="183"/>
    </location>
</feature>
<dbReference type="PANTHER" id="PTHR42831:SF1">
    <property type="entry name" value="FE-S PROTEIN MATURATION AUXILIARY FACTOR YITW"/>
    <property type="match status" value="1"/>
</dbReference>
<organism evidence="3">
    <name type="scientific">marine metagenome</name>
    <dbReference type="NCBI Taxonomy" id="408172"/>
    <lineage>
        <taxon>unclassified sequences</taxon>
        <taxon>metagenomes</taxon>
        <taxon>ecological metagenomes</taxon>
    </lineage>
</organism>
<dbReference type="SUPFAM" id="SSF117916">
    <property type="entry name" value="Fe-S cluster assembly (FSCA) domain-like"/>
    <property type="match status" value="1"/>
</dbReference>
<feature type="compositionally biased region" description="Polar residues" evidence="1">
    <location>
        <begin position="68"/>
        <end position="80"/>
    </location>
</feature>
<evidence type="ECO:0000313" key="3">
    <source>
        <dbReference type="EMBL" id="SVA69029.1"/>
    </source>
</evidence>
<feature type="compositionally biased region" description="Acidic residues" evidence="1">
    <location>
        <begin position="87"/>
        <end position="96"/>
    </location>
</feature>
<reference evidence="3" key="1">
    <citation type="submission" date="2018-05" db="EMBL/GenBank/DDBJ databases">
        <authorList>
            <person name="Lanie J.A."/>
            <person name="Ng W.-L."/>
            <person name="Kazmierczak K.M."/>
            <person name="Andrzejewski T.M."/>
            <person name="Davidsen T.M."/>
            <person name="Wayne K.J."/>
            <person name="Tettelin H."/>
            <person name="Glass J.I."/>
            <person name="Rusch D."/>
            <person name="Podicherti R."/>
            <person name="Tsui H.-C.T."/>
            <person name="Winkler M.E."/>
        </authorList>
    </citation>
    <scope>NUCLEOTIDE SEQUENCE</scope>
</reference>
<accession>A0A381XW64</accession>
<evidence type="ECO:0000259" key="2">
    <source>
        <dbReference type="Pfam" id="PF01883"/>
    </source>
</evidence>
<evidence type="ECO:0000256" key="1">
    <source>
        <dbReference type="SAM" id="MobiDB-lite"/>
    </source>
</evidence>
<feature type="region of interest" description="Disordered" evidence="1">
    <location>
        <begin position="15"/>
        <end position="109"/>
    </location>
</feature>
<dbReference type="InterPro" id="IPR034904">
    <property type="entry name" value="FSCA_dom_sf"/>
</dbReference>
<dbReference type="EMBL" id="UINC01016605">
    <property type="protein sequence ID" value="SVA69029.1"/>
    <property type="molecule type" value="Genomic_DNA"/>
</dbReference>
<dbReference type="InterPro" id="IPR052339">
    <property type="entry name" value="Fe-S_Maturation_MIP18"/>
</dbReference>
<dbReference type="Gene3D" id="3.30.300.130">
    <property type="entry name" value="Fe-S cluster assembly (FSCA)"/>
    <property type="match status" value="1"/>
</dbReference>
<proteinExistence type="predicted"/>
<name>A0A381XW64_9ZZZZ</name>